<comment type="cofactor">
    <cofactor evidence="1">
        <name>Mg(2+)</name>
        <dbReference type="ChEBI" id="CHEBI:18420"/>
    </cofactor>
</comment>
<evidence type="ECO:0000256" key="1">
    <source>
        <dbReference type="ARBA" id="ARBA00001946"/>
    </source>
</evidence>
<dbReference type="SUPFAM" id="SSF54826">
    <property type="entry name" value="Enolase N-terminal domain-like"/>
    <property type="match status" value="1"/>
</dbReference>
<dbReference type="InterPro" id="IPR046945">
    <property type="entry name" value="RHMD-like"/>
</dbReference>
<dbReference type="AlphaFoldDB" id="A0A0F9CBT2"/>
<dbReference type="InterPro" id="IPR013342">
    <property type="entry name" value="Mandelate_racemase_C"/>
</dbReference>
<dbReference type="SMART" id="SM00922">
    <property type="entry name" value="MR_MLE"/>
    <property type="match status" value="1"/>
</dbReference>
<dbReference type="InterPro" id="IPR013341">
    <property type="entry name" value="Mandelate_racemase_N_dom"/>
</dbReference>
<dbReference type="SFLD" id="SFLDS00001">
    <property type="entry name" value="Enolase"/>
    <property type="match status" value="1"/>
</dbReference>
<evidence type="ECO:0000256" key="2">
    <source>
        <dbReference type="ARBA" id="ARBA00022723"/>
    </source>
</evidence>
<evidence type="ECO:0000256" key="3">
    <source>
        <dbReference type="ARBA" id="ARBA00022842"/>
    </source>
</evidence>
<dbReference type="GO" id="GO:0000287">
    <property type="term" value="F:magnesium ion binding"/>
    <property type="evidence" value="ECO:0007669"/>
    <property type="project" value="TreeGrafter"/>
</dbReference>
<dbReference type="Pfam" id="PF02746">
    <property type="entry name" value="MR_MLE_N"/>
    <property type="match status" value="1"/>
</dbReference>
<dbReference type="GO" id="GO:0016836">
    <property type="term" value="F:hydro-lyase activity"/>
    <property type="evidence" value="ECO:0007669"/>
    <property type="project" value="TreeGrafter"/>
</dbReference>
<evidence type="ECO:0000313" key="5">
    <source>
        <dbReference type="EMBL" id="KKL46534.1"/>
    </source>
</evidence>
<dbReference type="Gene3D" id="3.20.20.120">
    <property type="entry name" value="Enolase-like C-terminal domain"/>
    <property type="match status" value="1"/>
</dbReference>
<dbReference type="Gene3D" id="3.30.390.10">
    <property type="entry name" value="Enolase-like, N-terminal domain"/>
    <property type="match status" value="1"/>
</dbReference>
<gene>
    <name evidence="5" type="ORF">LCGC14_2344580</name>
</gene>
<accession>A0A0F9CBT2</accession>
<keyword evidence="2" id="KW-0479">Metal-binding</keyword>
<proteinExistence type="predicted"/>
<dbReference type="CDD" id="cd03316">
    <property type="entry name" value="MR_like"/>
    <property type="match status" value="1"/>
</dbReference>
<dbReference type="InterPro" id="IPR029017">
    <property type="entry name" value="Enolase-like_N"/>
</dbReference>
<dbReference type="PANTHER" id="PTHR13794:SF58">
    <property type="entry name" value="MITOCHONDRIAL ENOLASE SUPERFAMILY MEMBER 1"/>
    <property type="match status" value="1"/>
</dbReference>
<reference evidence="5" key="1">
    <citation type="journal article" date="2015" name="Nature">
        <title>Complex archaea that bridge the gap between prokaryotes and eukaryotes.</title>
        <authorList>
            <person name="Spang A."/>
            <person name="Saw J.H."/>
            <person name="Jorgensen S.L."/>
            <person name="Zaremba-Niedzwiedzka K."/>
            <person name="Martijn J."/>
            <person name="Lind A.E."/>
            <person name="van Eijk R."/>
            <person name="Schleper C."/>
            <person name="Guy L."/>
            <person name="Ettema T.J."/>
        </authorList>
    </citation>
    <scope>NUCLEOTIDE SEQUENCE</scope>
</reference>
<dbReference type="InterPro" id="IPR036849">
    <property type="entry name" value="Enolase-like_C_sf"/>
</dbReference>
<dbReference type="Pfam" id="PF13378">
    <property type="entry name" value="MR_MLE_C"/>
    <property type="match status" value="1"/>
</dbReference>
<feature type="domain" description="Mandelate racemase/muconate lactonizing enzyme C-terminal" evidence="4">
    <location>
        <begin position="116"/>
        <end position="216"/>
    </location>
</feature>
<comment type="caution">
    <text evidence="5">The sequence shown here is derived from an EMBL/GenBank/DDBJ whole genome shotgun (WGS) entry which is preliminary data.</text>
</comment>
<feature type="non-terminal residue" evidence="5">
    <location>
        <position position="1"/>
    </location>
</feature>
<dbReference type="EMBL" id="LAZR01033995">
    <property type="protein sequence ID" value="KKL46534.1"/>
    <property type="molecule type" value="Genomic_DNA"/>
</dbReference>
<evidence type="ECO:0000259" key="4">
    <source>
        <dbReference type="SMART" id="SM00922"/>
    </source>
</evidence>
<protein>
    <recommendedName>
        <fullName evidence="4">Mandelate racemase/muconate lactonizing enzyme C-terminal domain-containing protein</fullName>
    </recommendedName>
</protein>
<organism evidence="5">
    <name type="scientific">marine sediment metagenome</name>
    <dbReference type="NCBI Taxonomy" id="412755"/>
    <lineage>
        <taxon>unclassified sequences</taxon>
        <taxon>metagenomes</taxon>
        <taxon>ecological metagenomes</taxon>
    </lineage>
</organism>
<dbReference type="GO" id="GO:0016052">
    <property type="term" value="P:carbohydrate catabolic process"/>
    <property type="evidence" value="ECO:0007669"/>
    <property type="project" value="TreeGrafter"/>
</dbReference>
<name>A0A0F9CBT2_9ZZZZ</name>
<dbReference type="InterPro" id="IPR029065">
    <property type="entry name" value="Enolase_C-like"/>
</dbReference>
<keyword evidence="3" id="KW-0460">Magnesium</keyword>
<dbReference type="SUPFAM" id="SSF51604">
    <property type="entry name" value="Enolase C-terminal domain-like"/>
    <property type="match status" value="1"/>
</dbReference>
<sequence length="311" mass="33928">IKSVAIIEVHTSSGIIGIGETSAGIYAPDLIAPLAELISTLIEGFDPLEIDYITKSLNIPFIGGVGLFRSVVSAVEIALWDIKGQVENKPIYELLSSTHSDDVKVYASAGSVALDSDQISNDVERALNRGFDSYKMRIGRKQWSRDIDRVEAARTMLGNNNLMVDAIMGTLQSWSENEAIEKTNELKEFNPTWVEEPLHPLNVSGYKNIYHHCNVPIAVGEGLSSKSEFDSFLDGTKCIDIIQPDVTHCGFLVARDVITKAKAKEIGVAVHVWGSGISLLANLHLSLAMKAARFSSSRRSFSSSCFSSCFS</sequence>
<dbReference type="PANTHER" id="PTHR13794">
    <property type="entry name" value="ENOLASE SUPERFAMILY, MANDELATE RACEMASE"/>
    <property type="match status" value="1"/>
</dbReference>